<dbReference type="EMBL" id="VVXK01000010">
    <property type="protein sequence ID" value="KAA2370105.1"/>
    <property type="molecule type" value="Genomic_DNA"/>
</dbReference>
<dbReference type="Proteomes" id="UP000323567">
    <property type="component" value="Unassembled WGS sequence"/>
</dbReference>
<dbReference type="Pfam" id="PF12850">
    <property type="entry name" value="Metallophos_2"/>
    <property type="match status" value="1"/>
</dbReference>
<organism evidence="4 5">
    <name type="scientific">Alistipes shahii</name>
    <dbReference type="NCBI Taxonomy" id="328814"/>
    <lineage>
        <taxon>Bacteria</taxon>
        <taxon>Pseudomonadati</taxon>
        <taxon>Bacteroidota</taxon>
        <taxon>Bacteroidia</taxon>
        <taxon>Bacteroidales</taxon>
        <taxon>Rikenellaceae</taxon>
        <taxon>Alistipes</taxon>
    </lineage>
</organism>
<dbReference type="InterPro" id="IPR000979">
    <property type="entry name" value="Phosphodiesterase_MJ0936/Vps29"/>
</dbReference>
<dbReference type="Gene3D" id="3.60.21.10">
    <property type="match status" value="1"/>
</dbReference>
<dbReference type="SUPFAM" id="SSF56300">
    <property type="entry name" value="Metallo-dependent phosphatases"/>
    <property type="match status" value="1"/>
</dbReference>
<feature type="domain" description="Calcineurin-like phosphoesterase" evidence="3">
    <location>
        <begin position="3"/>
        <end position="149"/>
    </location>
</feature>
<keyword evidence="2" id="KW-0479">Metal-binding</keyword>
<dbReference type="AlphaFoldDB" id="A0A5B3G985"/>
<dbReference type="GO" id="GO:0046872">
    <property type="term" value="F:metal ion binding"/>
    <property type="evidence" value="ECO:0007669"/>
    <property type="project" value="UniProtKB-KW"/>
</dbReference>
<dbReference type="NCBIfam" id="TIGR00040">
    <property type="entry name" value="yfcE"/>
    <property type="match status" value="1"/>
</dbReference>
<comment type="caution">
    <text evidence="4">The sequence shown here is derived from an EMBL/GenBank/DDBJ whole genome shotgun (WGS) entry which is preliminary data.</text>
</comment>
<comment type="cofactor">
    <cofactor evidence="2">
        <name>a divalent metal cation</name>
        <dbReference type="ChEBI" id="CHEBI:60240"/>
    </cofactor>
</comment>
<evidence type="ECO:0000256" key="1">
    <source>
        <dbReference type="ARBA" id="ARBA00008950"/>
    </source>
</evidence>
<accession>A0A5B3G985</accession>
<proteinExistence type="inferred from homology"/>
<protein>
    <recommendedName>
        <fullName evidence="2">Phosphoesterase</fullName>
        <ecNumber evidence="2">3.1.4.-</ecNumber>
    </recommendedName>
</protein>
<evidence type="ECO:0000256" key="2">
    <source>
        <dbReference type="RuleBase" id="RU362039"/>
    </source>
</evidence>
<dbReference type="InterPro" id="IPR024654">
    <property type="entry name" value="Calcineurin-like_PHP_lpxH"/>
</dbReference>
<evidence type="ECO:0000313" key="4">
    <source>
        <dbReference type="EMBL" id="KAA2370105.1"/>
    </source>
</evidence>
<comment type="similarity">
    <text evidence="1 2">Belongs to the metallophosphoesterase superfamily. YfcE family.</text>
</comment>
<name>A0A5B3G985_9BACT</name>
<evidence type="ECO:0000259" key="3">
    <source>
        <dbReference type="Pfam" id="PF12850"/>
    </source>
</evidence>
<dbReference type="EC" id="3.1.4.-" evidence="2"/>
<sequence length="164" mass="18511">MKRIGIISDTHGTFDDTLREFLKDVDEIWHAGDIGSIELADRIAAFKPLRAVSGNIDGGMTRRVYPAFQAFECERVQVLMTHIGGYPRHYDPRAVQKIQSVHPKLFIAGHSHILKVIYDPVYDLLHVNPGAAGEFGFHKVRTAVRLTIDGAEMRDMEVGEWPRC</sequence>
<reference evidence="4 5" key="1">
    <citation type="journal article" date="2019" name="Nat. Med.">
        <title>A library of human gut bacterial isolates paired with longitudinal multiomics data enables mechanistic microbiome research.</title>
        <authorList>
            <person name="Poyet M."/>
            <person name="Groussin M."/>
            <person name="Gibbons S.M."/>
            <person name="Avila-Pacheco J."/>
            <person name="Jiang X."/>
            <person name="Kearney S.M."/>
            <person name="Perrotta A.R."/>
            <person name="Berdy B."/>
            <person name="Zhao S."/>
            <person name="Lieberman T.D."/>
            <person name="Swanson P.K."/>
            <person name="Smith M."/>
            <person name="Roesemann S."/>
            <person name="Alexander J.E."/>
            <person name="Rich S.A."/>
            <person name="Livny J."/>
            <person name="Vlamakis H."/>
            <person name="Clish C."/>
            <person name="Bullock K."/>
            <person name="Deik A."/>
            <person name="Scott J."/>
            <person name="Pierce K.A."/>
            <person name="Xavier R.J."/>
            <person name="Alm E.J."/>
        </authorList>
    </citation>
    <scope>NUCLEOTIDE SEQUENCE [LARGE SCALE GENOMIC DNA]</scope>
    <source>
        <strain evidence="4 5">BIOML-A2</strain>
    </source>
</reference>
<dbReference type="RefSeq" id="WP_149887373.1">
    <property type="nucleotide sequence ID" value="NZ_AP031448.1"/>
</dbReference>
<dbReference type="GO" id="GO:0016787">
    <property type="term" value="F:hydrolase activity"/>
    <property type="evidence" value="ECO:0007669"/>
    <property type="project" value="UniProtKB-UniRule"/>
</dbReference>
<gene>
    <name evidence="4" type="ORF">F2Y13_08530</name>
</gene>
<evidence type="ECO:0000313" key="5">
    <source>
        <dbReference type="Proteomes" id="UP000323567"/>
    </source>
</evidence>
<dbReference type="InterPro" id="IPR029052">
    <property type="entry name" value="Metallo-depent_PP-like"/>
</dbReference>